<gene>
    <name evidence="1" type="ORF">ASPGLDRAFT_62485</name>
</gene>
<dbReference type="EMBL" id="KV878934">
    <property type="protein sequence ID" value="OJJ78533.1"/>
    <property type="molecule type" value="Genomic_DNA"/>
</dbReference>
<dbReference type="GeneID" id="34464792"/>
<evidence type="ECO:0000313" key="1">
    <source>
        <dbReference type="EMBL" id="OJJ78533.1"/>
    </source>
</evidence>
<dbReference type="VEuPathDB" id="FungiDB:ASPGLDRAFT_62485"/>
<dbReference type="RefSeq" id="XP_022395231.1">
    <property type="nucleotide sequence ID" value="XM_022548532.1"/>
</dbReference>
<accession>A0A1L9V3L4</accession>
<dbReference type="OrthoDB" id="4207132at2759"/>
<reference evidence="2" key="1">
    <citation type="journal article" date="2017" name="Genome Biol.">
        <title>Comparative genomics reveals high biological diversity and specific adaptations in the industrially and medically important fungal genus Aspergillus.</title>
        <authorList>
            <person name="de Vries R.P."/>
            <person name="Riley R."/>
            <person name="Wiebenga A."/>
            <person name="Aguilar-Osorio G."/>
            <person name="Amillis S."/>
            <person name="Uchima C.A."/>
            <person name="Anderluh G."/>
            <person name="Asadollahi M."/>
            <person name="Askin M."/>
            <person name="Barry K."/>
            <person name="Battaglia E."/>
            <person name="Bayram O."/>
            <person name="Benocci T."/>
            <person name="Braus-Stromeyer S.A."/>
            <person name="Caldana C."/>
            <person name="Canovas D."/>
            <person name="Cerqueira G.C."/>
            <person name="Chen F."/>
            <person name="Chen W."/>
            <person name="Choi C."/>
            <person name="Clum A."/>
            <person name="Dos Santos R.A."/>
            <person name="Damasio A.R."/>
            <person name="Diallinas G."/>
            <person name="Emri T."/>
            <person name="Fekete E."/>
            <person name="Flipphi M."/>
            <person name="Freyberg S."/>
            <person name="Gallo A."/>
            <person name="Gournas C."/>
            <person name="Habgood R."/>
            <person name="Hainaut M."/>
            <person name="Harispe M.L."/>
            <person name="Henrissat B."/>
            <person name="Hilden K.S."/>
            <person name="Hope R."/>
            <person name="Hossain A."/>
            <person name="Karabika E."/>
            <person name="Karaffa L."/>
            <person name="Karanyi Z."/>
            <person name="Krasevec N."/>
            <person name="Kuo A."/>
            <person name="Kusch H."/>
            <person name="LaButti K."/>
            <person name="Lagendijk E.L."/>
            <person name="Lapidus A."/>
            <person name="Levasseur A."/>
            <person name="Lindquist E."/>
            <person name="Lipzen A."/>
            <person name="Logrieco A.F."/>
            <person name="MacCabe A."/>
            <person name="Maekelae M.R."/>
            <person name="Malavazi I."/>
            <person name="Melin P."/>
            <person name="Meyer V."/>
            <person name="Mielnichuk N."/>
            <person name="Miskei M."/>
            <person name="Molnar A.P."/>
            <person name="Mule G."/>
            <person name="Ngan C.Y."/>
            <person name="Orejas M."/>
            <person name="Orosz E."/>
            <person name="Ouedraogo J.P."/>
            <person name="Overkamp K.M."/>
            <person name="Park H.-S."/>
            <person name="Perrone G."/>
            <person name="Piumi F."/>
            <person name="Punt P.J."/>
            <person name="Ram A.F."/>
            <person name="Ramon A."/>
            <person name="Rauscher S."/>
            <person name="Record E."/>
            <person name="Riano-Pachon D.M."/>
            <person name="Robert V."/>
            <person name="Roehrig J."/>
            <person name="Ruller R."/>
            <person name="Salamov A."/>
            <person name="Salih N.S."/>
            <person name="Samson R.A."/>
            <person name="Sandor E."/>
            <person name="Sanguinetti M."/>
            <person name="Schuetze T."/>
            <person name="Sepcic K."/>
            <person name="Shelest E."/>
            <person name="Sherlock G."/>
            <person name="Sophianopoulou V."/>
            <person name="Squina F.M."/>
            <person name="Sun H."/>
            <person name="Susca A."/>
            <person name="Todd R.B."/>
            <person name="Tsang A."/>
            <person name="Unkles S.E."/>
            <person name="van de Wiele N."/>
            <person name="van Rossen-Uffink D."/>
            <person name="Oliveira J.V."/>
            <person name="Vesth T.C."/>
            <person name="Visser J."/>
            <person name="Yu J.-H."/>
            <person name="Zhou M."/>
            <person name="Andersen M.R."/>
            <person name="Archer D.B."/>
            <person name="Baker S.E."/>
            <person name="Benoit I."/>
            <person name="Brakhage A.A."/>
            <person name="Braus G.H."/>
            <person name="Fischer R."/>
            <person name="Frisvad J.C."/>
            <person name="Goldman G.H."/>
            <person name="Houbraken J."/>
            <person name="Oakley B."/>
            <person name="Pocsi I."/>
            <person name="Scazzocchio C."/>
            <person name="Seiboth B."/>
            <person name="vanKuyk P.A."/>
            <person name="Wortman J."/>
            <person name="Dyer P.S."/>
            <person name="Grigoriev I.V."/>
        </authorList>
    </citation>
    <scope>NUCLEOTIDE SEQUENCE [LARGE SCALE GENOMIC DNA]</scope>
    <source>
        <strain evidence="2">CBS 516.65</strain>
    </source>
</reference>
<organism evidence="1 2">
    <name type="scientific">Aspergillus glaucus CBS 516.65</name>
    <dbReference type="NCBI Taxonomy" id="1160497"/>
    <lineage>
        <taxon>Eukaryota</taxon>
        <taxon>Fungi</taxon>
        <taxon>Dikarya</taxon>
        <taxon>Ascomycota</taxon>
        <taxon>Pezizomycotina</taxon>
        <taxon>Eurotiomycetes</taxon>
        <taxon>Eurotiomycetidae</taxon>
        <taxon>Eurotiales</taxon>
        <taxon>Aspergillaceae</taxon>
        <taxon>Aspergillus</taxon>
        <taxon>Aspergillus subgen. Aspergillus</taxon>
    </lineage>
</organism>
<dbReference type="Proteomes" id="UP000184300">
    <property type="component" value="Unassembled WGS sequence"/>
</dbReference>
<keyword evidence="2" id="KW-1185">Reference proteome</keyword>
<proteinExistence type="predicted"/>
<name>A0A1L9V3L4_ASPGL</name>
<dbReference type="AlphaFoldDB" id="A0A1L9V3L4"/>
<protein>
    <submittedName>
        <fullName evidence="1">Uncharacterized protein</fullName>
    </submittedName>
</protein>
<evidence type="ECO:0000313" key="2">
    <source>
        <dbReference type="Proteomes" id="UP000184300"/>
    </source>
</evidence>
<sequence length="157" mass="17842">MLDAYKTLTISGCASTPEIKAFKEVCQDATDMVPGGRIAYLLVEKLQGTQLGPSFWKLSCGEHDAVRVALKNAWNNCVVVGVRPDPVLSQMSWDNTSREFYFYNFLEAGKSGPNDNWADLRWIPWGLVIPSDGYYWYKAMEELSKNCTPFNMTGWYF</sequence>